<comment type="similarity">
    <text evidence="2 6">Belongs to the plant self-incompatibility (S1) protein family.</text>
</comment>
<evidence type="ECO:0000313" key="7">
    <source>
        <dbReference type="EMBL" id="PRQ36951.1"/>
    </source>
</evidence>
<evidence type="ECO:0000256" key="3">
    <source>
        <dbReference type="ARBA" id="ARBA00022471"/>
    </source>
</evidence>
<accession>A0A2P6QRZ4</accession>
<keyword evidence="4 6" id="KW-0964">Secreted</keyword>
<keyword evidence="8" id="KW-1185">Reference proteome</keyword>
<dbReference type="PANTHER" id="PTHR31232">
    <property type="match status" value="1"/>
</dbReference>
<reference evidence="7 8" key="1">
    <citation type="journal article" date="2018" name="Nat. Genet.">
        <title>The Rosa genome provides new insights in the design of modern roses.</title>
        <authorList>
            <person name="Bendahmane M."/>
        </authorList>
    </citation>
    <scope>NUCLEOTIDE SEQUENCE [LARGE SCALE GENOMIC DNA]</scope>
    <source>
        <strain evidence="8">cv. Old Blush</strain>
    </source>
</reference>
<sequence>MNQILIVLFILLLTKTEAGERSKHVEIINDLGPNTDLTIHCKSKNDDLGVHLLHFQESYWINFKVKLFGGTLLFCSFQWPGSFHHLDIYDQKRDNVPPIPLMHVRHVDT</sequence>
<dbReference type="GO" id="GO:0005576">
    <property type="term" value="C:extracellular region"/>
    <property type="evidence" value="ECO:0007669"/>
    <property type="project" value="UniProtKB-SubCell"/>
</dbReference>
<dbReference type="EMBL" id="PDCK01000042">
    <property type="protein sequence ID" value="PRQ36951.1"/>
    <property type="molecule type" value="Genomic_DNA"/>
</dbReference>
<feature type="chain" id="PRO_5025094293" description="S-protein homolog" evidence="6">
    <location>
        <begin position="19"/>
        <end position="109"/>
    </location>
</feature>
<evidence type="ECO:0000256" key="2">
    <source>
        <dbReference type="ARBA" id="ARBA00005581"/>
    </source>
</evidence>
<keyword evidence="5 6" id="KW-0732">Signal</keyword>
<dbReference type="GO" id="GO:0060320">
    <property type="term" value="P:rejection of self pollen"/>
    <property type="evidence" value="ECO:0007669"/>
    <property type="project" value="UniProtKB-KW"/>
</dbReference>
<dbReference type="AlphaFoldDB" id="A0A2P6QRZ4"/>
<organism evidence="7 8">
    <name type="scientific">Rosa chinensis</name>
    <name type="common">China rose</name>
    <dbReference type="NCBI Taxonomy" id="74649"/>
    <lineage>
        <taxon>Eukaryota</taxon>
        <taxon>Viridiplantae</taxon>
        <taxon>Streptophyta</taxon>
        <taxon>Embryophyta</taxon>
        <taxon>Tracheophyta</taxon>
        <taxon>Spermatophyta</taxon>
        <taxon>Magnoliopsida</taxon>
        <taxon>eudicotyledons</taxon>
        <taxon>Gunneridae</taxon>
        <taxon>Pentapetalae</taxon>
        <taxon>rosids</taxon>
        <taxon>fabids</taxon>
        <taxon>Rosales</taxon>
        <taxon>Rosaceae</taxon>
        <taxon>Rosoideae</taxon>
        <taxon>Rosoideae incertae sedis</taxon>
        <taxon>Rosa</taxon>
    </lineage>
</organism>
<evidence type="ECO:0000256" key="1">
    <source>
        <dbReference type="ARBA" id="ARBA00004613"/>
    </source>
</evidence>
<proteinExistence type="inferred from homology"/>
<evidence type="ECO:0000256" key="5">
    <source>
        <dbReference type="ARBA" id="ARBA00022729"/>
    </source>
</evidence>
<feature type="signal peptide" evidence="6">
    <location>
        <begin position="1"/>
        <end position="18"/>
    </location>
</feature>
<keyword evidence="3 6" id="KW-0713">Self-incompatibility</keyword>
<evidence type="ECO:0000256" key="4">
    <source>
        <dbReference type="ARBA" id="ARBA00022525"/>
    </source>
</evidence>
<dbReference type="Gramene" id="PRQ36951">
    <property type="protein sequence ID" value="PRQ36951"/>
    <property type="gene ID" value="RchiOBHm_Chr4g0397181"/>
</dbReference>
<comment type="subcellular location">
    <subcellularLocation>
        <location evidence="1 6">Secreted</location>
    </subcellularLocation>
</comment>
<comment type="caution">
    <text evidence="7">The sequence shown here is derived from an EMBL/GenBank/DDBJ whole genome shotgun (WGS) entry which is preliminary data.</text>
</comment>
<dbReference type="PANTHER" id="PTHR31232:SF43">
    <property type="entry name" value="S-PROTEIN HOMOLOG 29-RELATED"/>
    <property type="match status" value="1"/>
</dbReference>
<name>A0A2P6QRZ4_ROSCH</name>
<protein>
    <recommendedName>
        <fullName evidence="6">S-protein homolog</fullName>
    </recommendedName>
</protein>
<dbReference type="OMA" id="RTHVRIF"/>
<evidence type="ECO:0000256" key="6">
    <source>
        <dbReference type="RuleBase" id="RU367044"/>
    </source>
</evidence>
<dbReference type="InterPro" id="IPR010264">
    <property type="entry name" value="Self-incomp_S1"/>
</dbReference>
<dbReference type="Proteomes" id="UP000238479">
    <property type="component" value="Chromosome 4"/>
</dbReference>
<gene>
    <name evidence="7" type="ORF">RchiOBHm_Chr4g0397181</name>
</gene>
<evidence type="ECO:0000313" key="8">
    <source>
        <dbReference type="Proteomes" id="UP000238479"/>
    </source>
</evidence>
<dbReference type="Pfam" id="PF05938">
    <property type="entry name" value="Self-incomp_S1"/>
    <property type="match status" value="1"/>
</dbReference>